<feature type="transmembrane region" description="Helical" evidence="2">
    <location>
        <begin position="55"/>
        <end position="78"/>
    </location>
</feature>
<dbReference type="InterPro" id="IPR037185">
    <property type="entry name" value="EmrE-like"/>
</dbReference>
<evidence type="ECO:0000256" key="1">
    <source>
        <dbReference type="SAM" id="MobiDB-lite"/>
    </source>
</evidence>
<evidence type="ECO:0000313" key="3">
    <source>
        <dbReference type="EMBL" id="PNH11378.1"/>
    </source>
</evidence>
<keyword evidence="2 3" id="KW-0812">Transmembrane</keyword>
<dbReference type="Proteomes" id="UP000236333">
    <property type="component" value="Unassembled WGS sequence"/>
</dbReference>
<dbReference type="PANTHER" id="PTHR13146">
    <property type="match status" value="1"/>
</dbReference>
<keyword evidence="2" id="KW-1133">Transmembrane helix</keyword>
<evidence type="ECO:0000313" key="4">
    <source>
        <dbReference type="Proteomes" id="UP000236333"/>
    </source>
</evidence>
<dbReference type="AlphaFoldDB" id="A0A2J8AFT7"/>
<sequence length="196" mass="20609">MPHPDHLAPPMPQHHSLVPPPPQLRPPPIPQARSPPPSPLRPVWSRGIAARPARAGVVVVVVVVYRIMCASGSLYMTLSLGGERGFASTYQMLRGTLVIFAGFFTVLLLRRPLYSHHWLGMALIVGGAALVGAASVLSAHGAPAEGGPAGLAEGARRLVYGLLRGEPGVDAASAPLFGDLCVVAAQAFTALQHYER</sequence>
<dbReference type="GO" id="GO:0016020">
    <property type="term" value="C:membrane"/>
    <property type="evidence" value="ECO:0007669"/>
    <property type="project" value="TreeGrafter"/>
</dbReference>
<name>A0A2J8AFT7_9CHLO</name>
<evidence type="ECO:0000256" key="2">
    <source>
        <dbReference type="SAM" id="Phobius"/>
    </source>
</evidence>
<feature type="compositionally biased region" description="Pro residues" evidence="1">
    <location>
        <begin position="7"/>
        <end position="38"/>
    </location>
</feature>
<dbReference type="OrthoDB" id="408493at2759"/>
<organism evidence="3 4">
    <name type="scientific">Tetrabaena socialis</name>
    <dbReference type="NCBI Taxonomy" id="47790"/>
    <lineage>
        <taxon>Eukaryota</taxon>
        <taxon>Viridiplantae</taxon>
        <taxon>Chlorophyta</taxon>
        <taxon>core chlorophytes</taxon>
        <taxon>Chlorophyceae</taxon>
        <taxon>CS clade</taxon>
        <taxon>Chlamydomonadales</taxon>
        <taxon>Tetrabaenaceae</taxon>
        <taxon>Tetrabaena</taxon>
    </lineage>
</organism>
<feature type="region of interest" description="Disordered" evidence="1">
    <location>
        <begin position="1"/>
        <end position="38"/>
    </location>
</feature>
<comment type="caution">
    <text evidence="3">The sequence shown here is derived from an EMBL/GenBank/DDBJ whole genome shotgun (WGS) entry which is preliminary data.</text>
</comment>
<proteinExistence type="predicted"/>
<accession>A0A2J8AFT7</accession>
<feature type="transmembrane region" description="Helical" evidence="2">
    <location>
        <begin position="121"/>
        <end position="142"/>
    </location>
</feature>
<feature type="transmembrane region" description="Helical" evidence="2">
    <location>
        <begin position="90"/>
        <end position="109"/>
    </location>
</feature>
<dbReference type="SUPFAM" id="SSF103481">
    <property type="entry name" value="Multidrug resistance efflux transporter EmrE"/>
    <property type="match status" value="1"/>
</dbReference>
<gene>
    <name evidence="3" type="ORF">TSOC_001775</name>
</gene>
<protein>
    <submittedName>
        <fullName evidence="3">Transmembrane protein C2orf18</fullName>
    </submittedName>
</protein>
<dbReference type="PANTHER" id="PTHR13146:SF0">
    <property type="entry name" value="SOLUTE CARRIER FAMILY 35 MEMBER F6"/>
    <property type="match status" value="1"/>
</dbReference>
<dbReference type="EMBL" id="PGGS01000031">
    <property type="protein sequence ID" value="PNH11378.1"/>
    <property type="molecule type" value="Genomic_DNA"/>
</dbReference>
<keyword evidence="4" id="KW-1185">Reference proteome</keyword>
<keyword evidence="2" id="KW-0472">Membrane</keyword>
<reference evidence="3 4" key="1">
    <citation type="journal article" date="2017" name="Mol. Biol. Evol.">
        <title>The 4-celled Tetrabaena socialis nuclear genome reveals the essential components for genetic control of cell number at the origin of multicellularity in the volvocine lineage.</title>
        <authorList>
            <person name="Featherston J."/>
            <person name="Arakaki Y."/>
            <person name="Hanschen E.R."/>
            <person name="Ferris P.J."/>
            <person name="Michod R.E."/>
            <person name="Olson B.J.S.C."/>
            <person name="Nozaki H."/>
            <person name="Durand P.M."/>
        </authorList>
    </citation>
    <scope>NUCLEOTIDE SEQUENCE [LARGE SCALE GENOMIC DNA]</scope>
    <source>
        <strain evidence="3 4">NIES-571</strain>
    </source>
</reference>